<dbReference type="GO" id="GO:0003677">
    <property type="term" value="F:DNA binding"/>
    <property type="evidence" value="ECO:0007669"/>
    <property type="project" value="UniProtKB-KW"/>
</dbReference>
<sequence length="116" mass="13041">MSWLDRMRGLLRSNDELASADRQKRAAAQGCDTIDACTDRGRVVLRGTIDVLTVRPRQDTPWLEAELSDGTGRVTLIWMGRHEIPGIEAGRELLVRGRISVADGARRVYNPHYELL</sequence>
<keyword evidence="1" id="KW-0238">DNA-binding</keyword>
<dbReference type="CDD" id="cd04488">
    <property type="entry name" value="RecG_wedge_OBF"/>
    <property type="match status" value="1"/>
</dbReference>
<protein>
    <submittedName>
        <fullName evidence="1">DNA-binding protein</fullName>
    </submittedName>
</protein>
<evidence type="ECO:0000313" key="2">
    <source>
        <dbReference type="Proteomes" id="UP000292373"/>
    </source>
</evidence>
<keyword evidence="2" id="KW-1185">Reference proteome</keyword>
<dbReference type="Proteomes" id="UP000292373">
    <property type="component" value="Unassembled WGS sequence"/>
</dbReference>
<dbReference type="OrthoDB" id="3268233at2"/>
<reference evidence="1 2" key="1">
    <citation type="submission" date="2019-01" db="EMBL/GenBank/DDBJ databases">
        <title>Lactibacter flavus gen. nov., sp. nov., a novel bacterium of the family Propionibacteriaceae isolated from raw milk and dairy products.</title>
        <authorList>
            <person name="Huptas C."/>
            <person name="Wenning M."/>
            <person name="Breitenwieser F."/>
            <person name="Doll E."/>
            <person name="Von Neubeck M."/>
            <person name="Busse H.-J."/>
            <person name="Scherer S."/>
        </authorList>
    </citation>
    <scope>NUCLEOTIDE SEQUENCE [LARGE SCALE GENOMIC DNA]</scope>
    <source>
        <strain evidence="1 2">KCTC 33808</strain>
    </source>
</reference>
<evidence type="ECO:0000313" key="1">
    <source>
        <dbReference type="EMBL" id="TBT85346.1"/>
    </source>
</evidence>
<dbReference type="RefSeq" id="WP_131167687.1">
    <property type="nucleotide sequence ID" value="NZ_SDMQ01000005.1"/>
</dbReference>
<proteinExistence type="predicted"/>
<dbReference type="InterPro" id="IPR012340">
    <property type="entry name" value="NA-bd_OB-fold"/>
</dbReference>
<organism evidence="1 2">
    <name type="scientific">Propioniciclava sinopodophylli</name>
    <dbReference type="NCBI Taxonomy" id="1837344"/>
    <lineage>
        <taxon>Bacteria</taxon>
        <taxon>Bacillati</taxon>
        <taxon>Actinomycetota</taxon>
        <taxon>Actinomycetes</taxon>
        <taxon>Propionibacteriales</taxon>
        <taxon>Propionibacteriaceae</taxon>
        <taxon>Propioniciclava</taxon>
    </lineage>
</organism>
<accession>A0A4Q9KDZ9</accession>
<name>A0A4Q9KDZ9_9ACTN</name>
<dbReference type="Gene3D" id="2.40.50.140">
    <property type="entry name" value="Nucleic acid-binding proteins"/>
    <property type="match status" value="1"/>
</dbReference>
<gene>
    <name evidence="1" type="ORF">ET989_06220</name>
</gene>
<dbReference type="EMBL" id="SDMQ01000005">
    <property type="protein sequence ID" value="TBT85346.1"/>
    <property type="molecule type" value="Genomic_DNA"/>
</dbReference>
<comment type="caution">
    <text evidence="1">The sequence shown here is derived from an EMBL/GenBank/DDBJ whole genome shotgun (WGS) entry which is preliminary data.</text>
</comment>
<dbReference type="AlphaFoldDB" id="A0A4Q9KDZ9"/>